<organism evidence="1 2">
    <name type="scientific">Brachionus plicatilis</name>
    <name type="common">Marine rotifer</name>
    <name type="synonym">Brachionus muelleri</name>
    <dbReference type="NCBI Taxonomy" id="10195"/>
    <lineage>
        <taxon>Eukaryota</taxon>
        <taxon>Metazoa</taxon>
        <taxon>Spiralia</taxon>
        <taxon>Gnathifera</taxon>
        <taxon>Rotifera</taxon>
        <taxon>Eurotatoria</taxon>
        <taxon>Monogononta</taxon>
        <taxon>Pseudotrocha</taxon>
        <taxon>Ploima</taxon>
        <taxon>Brachionidae</taxon>
        <taxon>Brachionus</taxon>
    </lineage>
</organism>
<reference evidence="1 2" key="1">
    <citation type="journal article" date="2018" name="Sci. Rep.">
        <title>Genomic signatures of local adaptation to the degree of environmental predictability in rotifers.</title>
        <authorList>
            <person name="Franch-Gras L."/>
            <person name="Hahn C."/>
            <person name="Garcia-Roger E.M."/>
            <person name="Carmona M.J."/>
            <person name="Serra M."/>
            <person name="Gomez A."/>
        </authorList>
    </citation>
    <scope>NUCLEOTIDE SEQUENCE [LARGE SCALE GENOMIC DNA]</scope>
    <source>
        <strain evidence="1">HYR1</strain>
    </source>
</reference>
<evidence type="ECO:0000313" key="1">
    <source>
        <dbReference type="EMBL" id="RNA02770.1"/>
    </source>
</evidence>
<proteinExistence type="predicted"/>
<dbReference type="AlphaFoldDB" id="A0A3M7PUL0"/>
<dbReference type="Proteomes" id="UP000276133">
    <property type="component" value="Unassembled WGS sequence"/>
</dbReference>
<accession>A0A3M7PUL0</accession>
<gene>
    <name evidence="1" type="ORF">BpHYR1_003909</name>
</gene>
<keyword evidence="2" id="KW-1185">Reference proteome</keyword>
<protein>
    <submittedName>
        <fullName evidence="1">Uncharacterized protein</fullName>
    </submittedName>
</protein>
<comment type="caution">
    <text evidence="1">The sequence shown here is derived from an EMBL/GenBank/DDBJ whole genome shotgun (WGS) entry which is preliminary data.</text>
</comment>
<sequence length="136" mass="16377">MTQKGLTQYKIKNWTLSSEIEESVVLEKDIEKFVELLIEQFSYVTPEYLSKLKSIEHMAFPSQDTFKFFKKEEKNFFDKEEKNVSNKKVVINVERLEDNYRFTIKIIKGKIQLISLLEAWQRWLQTKDNELLDLFN</sequence>
<dbReference type="EMBL" id="REGN01008760">
    <property type="protein sequence ID" value="RNA02770.1"/>
    <property type="molecule type" value="Genomic_DNA"/>
</dbReference>
<name>A0A3M7PUL0_BRAPC</name>
<evidence type="ECO:0000313" key="2">
    <source>
        <dbReference type="Proteomes" id="UP000276133"/>
    </source>
</evidence>